<evidence type="ECO:0000313" key="1">
    <source>
        <dbReference type="EMBL" id="KAJ8412779.1"/>
    </source>
</evidence>
<comment type="caution">
    <text evidence="1">The sequence shown here is derived from an EMBL/GenBank/DDBJ whole genome shotgun (WGS) entry which is preliminary data.</text>
</comment>
<dbReference type="EMBL" id="JAINUG010000018">
    <property type="protein sequence ID" value="KAJ8412779.1"/>
    <property type="molecule type" value="Genomic_DNA"/>
</dbReference>
<dbReference type="AlphaFoldDB" id="A0AAD7T1N9"/>
<accession>A0AAD7T1N9</accession>
<proteinExistence type="predicted"/>
<keyword evidence="2" id="KW-1185">Reference proteome</keyword>
<dbReference type="Proteomes" id="UP001221898">
    <property type="component" value="Unassembled WGS sequence"/>
</dbReference>
<name>A0AAD7T1N9_9TELE</name>
<sequence>MKPCLVTWKKGRSTVSETALCFDCGATFAQIYLRALGLSAGASEGQEQGEKSISWVSWRGEKVQAVGPVMTMLRMGDATLADEAGHILYKCKGGGMLAVGVLLGLIVLVHSEPPLAPHSIGMEVPFRGSDRGP</sequence>
<organism evidence="1 2">
    <name type="scientific">Aldrovandia affinis</name>
    <dbReference type="NCBI Taxonomy" id="143900"/>
    <lineage>
        <taxon>Eukaryota</taxon>
        <taxon>Metazoa</taxon>
        <taxon>Chordata</taxon>
        <taxon>Craniata</taxon>
        <taxon>Vertebrata</taxon>
        <taxon>Euteleostomi</taxon>
        <taxon>Actinopterygii</taxon>
        <taxon>Neopterygii</taxon>
        <taxon>Teleostei</taxon>
        <taxon>Notacanthiformes</taxon>
        <taxon>Halosauridae</taxon>
        <taxon>Aldrovandia</taxon>
    </lineage>
</organism>
<reference evidence="1" key="1">
    <citation type="journal article" date="2023" name="Science">
        <title>Genome structures resolve the early diversification of teleost fishes.</title>
        <authorList>
            <person name="Parey E."/>
            <person name="Louis A."/>
            <person name="Montfort J."/>
            <person name="Bouchez O."/>
            <person name="Roques C."/>
            <person name="Iampietro C."/>
            <person name="Lluch J."/>
            <person name="Castinel A."/>
            <person name="Donnadieu C."/>
            <person name="Desvignes T."/>
            <person name="Floi Bucao C."/>
            <person name="Jouanno E."/>
            <person name="Wen M."/>
            <person name="Mejri S."/>
            <person name="Dirks R."/>
            <person name="Jansen H."/>
            <person name="Henkel C."/>
            <person name="Chen W.J."/>
            <person name="Zahm M."/>
            <person name="Cabau C."/>
            <person name="Klopp C."/>
            <person name="Thompson A.W."/>
            <person name="Robinson-Rechavi M."/>
            <person name="Braasch I."/>
            <person name="Lecointre G."/>
            <person name="Bobe J."/>
            <person name="Postlethwait J.H."/>
            <person name="Berthelot C."/>
            <person name="Roest Crollius H."/>
            <person name="Guiguen Y."/>
        </authorList>
    </citation>
    <scope>NUCLEOTIDE SEQUENCE</scope>
    <source>
        <strain evidence="1">NC1722</strain>
    </source>
</reference>
<protein>
    <submittedName>
        <fullName evidence="1">Uncharacterized protein</fullName>
    </submittedName>
</protein>
<evidence type="ECO:0000313" key="2">
    <source>
        <dbReference type="Proteomes" id="UP001221898"/>
    </source>
</evidence>
<gene>
    <name evidence="1" type="ORF">AAFF_G00117300</name>
</gene>